<keyword evidence="7" id="KW-0067">ATP-binding</keyword>
<dbReference type="GO" id="GO:0005524">
    <property type="term" value="F:ATP binding"/>
    <property type="evidence" value="ECO:0007669"/>
    <property type="project" value="UniProtKB-KW"/>
</dbReference>
<protein>
    <recommendedName>
        <fullName evidence="2">histidine kinase</fullName>
        <ecNumber evidence="2">2.7.13.3</ecNumber>
    </recommendedName>
</protein>
<dbReference type="SMART" id="SM00387">
    <property type="entry name" value="HATPase_c"/>
    <property type="match status" value="1"/>
</dbReference>
<feature type="transmembrane region" description="Helical" evidence="9">
    <location>
        <begin position="117"/>
        <end position="139"/>
    </location>
</feature>
<dbReference type="PANTHER" id="PTHR24421:SF10">
    <property type="entry name" value="NITRATE_NITRITE SENSOR PROTEIN NARQ"/>
    <property type="match status" value="1"/>
</dbReference>
<evidence type="ECO:0000259" key="10">
    <source>
        <dbReference type="SMART" id="SM00387"/>
    </source>
</evidence>
<keyword evidence="9" id="KW-1133">Transmembrane helix</keyword>
<comment type="catalytic activity">
    <reaction evidence="1">
        <text>ATP + protein L-histidine = ADP + protein N-phospho-L-histidine.</text>
        <dbReference type="EC" id="2.7.13.3"/>
    </reaction>
</comment>
<dbReference type="CDD" id="cd16917">
    <property type="entry name" value="HATPase_UhpB-NarQ-NarX-like"/>
    <property type="match status" value="1"/>
</dbReference>
<gene>
    <name evidence="11" type="ORF">HDA43_003658</name>
</gene>
<dbReference type="Proteomes" id="UP000576393">
    <property type="component" value="Unassembled WGS sequence"/>
</dbReference>
<feature type="transmembrane region" description="Helical" evidence="9">
    <location>
        <begin position="12"/>
        <end position="32"/>
    </location>
</feature>
<keyword evidence="8" id="KW-0902">Two-component regulatory system</keyword>
<evidence type="ECO:0000256" key="1">
    <source>
        <dbReference type="ARBA" id="ARBA00000085"/>
    </source>
</evidence>
<keyword evidence="3" id="KW-0597">Phosphoprotein</keyword>
<dbReference type="InterPro" id="IPR050482">
    <property type="entry name" value="Sensor_HK_TwoCompSys"/>
</dbReference>
<organism evidence="11 12">
    <name type="scientific">Streptosporangium sandarakinum</name>
    <dbReference type="NCBI Taxonomy" id="1260955"/>
    <lineage>
        <taxon>Bacteria</taxon>
        <taxon>Bacillati</taxon>
        <taxon>Actinomycetota</taxon>
        <taxon>Actinomycetes</taxon>
        <taxon>Streptosporangiales</taxon>
        <taxon>Streptosporangiaceae</taxon>
        <taxon>Streptosporangium</taxon>
    </lineage>
</organism>
<keyword evidence="9" id="KW-0812">Transmembrane</keyword>
<dbReference type="Gene3D" id="1.20.5.1930">
    <property type="match status" value="1"/>
</dbReference>
<evidence type="ECO:0000256" key="6">
    <source>
        <dbReference type="ARBA" id="ARBA00022777"/>
    </source>
</evidence>
<accession>A0A852UZ35</accession>
<dbReference type="Pfam" id="PF07730">
    <property type="entry name" value="HisKA_3"/>
    <property type="match status" value="1"/>
</dbReference>
<evidence type="ECO:0000256" key="9">
    <source>
        <dbReference type="SAM" id="Phobius"/>
    </source>
</evidence>
<dbReference type="Pfam" id="PF02518">
    <property type="entry name" value="HATPase_c"/>
    <property type="match status" value="1"/>
</dbReference>
<keyword evidence="12" id="KW-1185">Reference proteome</keyword>
<evidence type="ECO:0000256" key="3">
    <source>
        <dbReference type="ARBA" id="ARBA00022553"/>
    </source>
</evidence>
<dbReference type="GO" id="GO:0016020">
    <property type="term" value="C:membrane"/>
    <property type="evidence" value="ECO:0007669"/>
    <property type="project" value="InterPro"/>
</dbReference>
<dbReference type="Gene3D" id="3.30.565.10">
    <property type="entry name" value="Histidine kinase-like ATPase, C-terminal domain"/>
    <property type="match status" value="1"/>
</dbReference>
<reference evidence="11 12" key="1">
    <citation type="submission" date="2020-07" db="EMBL/GenBank/DDBJ databases">
        <title>Sequencing the genomes of 1000 actinobacteria strains.</title>
        <authorList>
            <person name="Klenk H.-P."/>
        </authorList>
    </citation>
    <scope>NUCLEOTIDE SEQUENCE [LARGE SCALE GENOMIC DNA]</scope>
    <source>
        <strain evidence="11 12">DSM 45763</strain>
    </source>
</reference>
<evidence type="ECO:0000256" key="2">
    <source>
        <dbReference type="ARBA" id="ARBA00012438"/>
    </source>
</evidence>
<evidence type="ECO:0000256" key="4">
    <source>
        <dbReference type="ARBA" id="ARBA00022679"/>
    </source>
</evidence>
<dbReference type="EMBL" id="JACCCO010000001">
    <property type="protein sequence ID" value="NYF41499.1"/>
    <property type="molecule type" value="Genomic_DNA"/>
</dbReference>
<name>A0A852UZ35_9ACTN</name>
<sequence length="361" mass="38610">MRWTASGLRLVGAVTAGAVTALLGLLFVLVTAPFADRPAVRAAAAWLTGLELRRLRLDLPDRREGDERRFLAARVPVGVLGGLVVFLLMFGIDVATRLVWSWSRGEAFDGMLPTPPLLAYMFLSGSVLLFLEATGLVGVDSLDRRLAVRLLAPDPAEALRRRIDELTESRAGVVAAVDAERRRIERDLHDGVQQRLVALSMLAGRARRGRPELLEQLHEQAQQTLVELREVAWRVYPSGLDAHGLPETLAGVAERASVKVTVTCDLPERPPVAVETAAYFVASEAVTNAAKHSGATLVTIGVRREGTMVIVRVEDDGMGGADATGGGLTGLARRVAALDGRFTVTSPPGGPTVIEAELPCG</sequence>
<dbReference type="GO" id="GO:0000155">
    <property type="term" value="F:phosphorelay sensor kinase activity"/>
    <property type="evidence" value="ECO:0007669"/>
    <property type="project" value="InterPro"/>
</dbReference>
<dbReference type="InterPro" id="IPR003594">
    <property type="entry name" value="HATPase_dom"/>
</dbReference>
<keyword evidence="4" id="KW-0808">Transferase</keyword>
<evidence type="ECO:0000313" key="12">
    <source>
        <dbReference type="Proteomes" id="UP000576393"/>
    </source>
</evidence>
<keyword evidence="9" id="KW-0472">Membrane</keyword>
<dbReference type="SUPFAM" id="SSF55874">
    <property type="entry name" value="ATPase domain of HSP90 chaperone/DNA topoisomerase II/histidine kinase"/>
    <property type="match status" value="1"/>
</dbReference>
<dbReference type="GO" id="GO:0046983">
    <property type="term" value="F:protein dimerization activity"/>
    <property type="evidence" value="ECO:0007669"/>
    <property type="project" value="InterPro"/>
</dbReference>
<dbReference type="InterPro" id="IPR036890">
    <property type="entry name" value="HATPase_C_sf"/>
</dbReference>
<evidence type="ECO:0000256" key="5">
    <source>
        <dbReference type="ARBA" id="ARBA00022741"/>
    </source>
</evidence>
<dbReference type="RefSeq" id="WP_179822364.1">
    <property type="nucleotide sequence ID" value="NZ_JACCCO010000001.1"/>
</dbReference>
<dbReference type="PANTHER" id="PTHR24421">
    <property type="entry name" value="NITRATE/NITRITE SENSOR PROTEIN NARX-RELATED"/>
    <property type="match status" value="1"/>
</dbReference>
<dbReference type="EC" id="2.7.13.3" evidence="2"/>
<feature type="domain" description="Histidine kinase/HSP90-like ATPase" evidence="10">
    <location>
        <begin position="273"/>
        <end position="361"/>
    </location>
</feature>
<evidence type="ECO:0000256" key="8">
    <source>
        <dbReference type="ARBA" id="ARBA00023012"/>
    </source>
</evidence>
<evidence type="ECO:0000313" key="11">
    <source>
        <dbReference type="EMBL" id="NYF41499.1"/>
    </source>
</evidence>
<dbReference type="InterPro" id="IPR011712">
    <property type="entry name" value="Sig_transdc_His_kin_sub3_dim/P"/>
</dbReference>
<keyword evidence="6 11" id="KW-0418">Kinase</keyword>
<evidence type="ECO:0000256" key="7">
    <source>
        <dbReference type="ARBA" id="ARBA00022840"/>
    </source>
</evidence>
<proteinExistence type="predicted"/>
<keyword evidence="5" id="KW-0547">Nucleotide-binding</keyword>
<feature type="transmembrane region" description="Helical" evidence="9">
    <location>
        <begin position="71"/>
        <end position="92"/>
    </location>
</feature>
<comment type="caution">
    <text evidence="11">The sequence shown here is derived from an EMBL/GenBank/DDBJ whole genome shotgun (WGS) entry which is preliminary data.</text>
</comment>
<dbReference type="AlphaFoldDB" id="A0A852UZ35"/>